<evidence type="ECO:0000256" key="13">
    <source>
        <dbReference type="ARBA" id="ARBA00023014"/>
    </source>
</evidence>
<keyword evidence="12" id="KW-0408">Iron</keyword>
<dbReference type="Gene3D" id="3.40.50.80">
    <property type="entry name" value="Nucleotide-binding domain of ferredoxin-NADP reductase (FNR) module"/>
    <property type="match status" value="1"/>
</dbReference>
<dbReference type="Proteomes" id="UP001193501">
    <property type="component" value="Unassembled WGS sequence"/>
</dbReference>
<keyword evidence="10" id="KW-0521">NADP</keyword>
<dbReference type="InterPro" id="IPR036010">
    <property type="entry name" value="2Fe-2S_ferredoxin-like_sf"/>
</dbReference>
<dbReference type="Gene3D" id="2.40.30.10">
    <property type="entry name" value="Translation factors"/>
    <property type="match status" value="1"/>
</dbReference>
<dbReference type="PROSITE" id="PS51085">
    <property type="entry name" value="2FE2S_FER_2"/>
    <property type="match status" value="1"/>
</dbReference>
<comment type="cofactor">
    <cofactor evidence="1">
        <name>heme b</name>
        <dbReference type="ChEBI" id="CHEBI:60344"/>
    </cofactor>
</comment>
<comment type="caution">
    <text evidence="20">The sequence shown here is derived from an EMBL/GenBank/DDBJ whole genome shotgun (WGS) entry which is preliminary data.</text>
</comment>
<evidence type="ECO:0000313" key="20">
    <source>
        <dbReference type="EMBL" id="NBZ90106.1"/>
    </source>
</evidence>
<proteinExistence type="inferred from homology"/>
<organism evidence="20 21">
    <name type="scientific">Stagnihabitans tardus</name>
    <dbReference type="NCBI Taxonomy" id="2699202"/>
    <lineage>
        <taxon>Bacteria</taxon>
        <taxon>Pseudomonadati</taxon>
        <taxon>Pseudomonadota</taxon>
        <taxon>Alphaproteobacteria</taxon>
        <taxon>Rhodobacterales</taxon>
        <taxon>Paracoccaceae</taxon>
        <taxon>Stagnihabitans</taxon>
    </lineage>
</organism>
<evidence type="ECO:0000256" key="2">
    <source>
        <dbReference type="ARBA" id="ARBA00001974"/>
    </source>
</evidence>
<sequence>MSSPALSLKVVAKRQESRLIASFLLEPEGEFRPFRPGQFLVFRLPGGVIRNYSLSGAPDAKGQYRITVKREAMGQGSGHLHDQVSVGDVLQAEGPRGDFVLHTESPRPVVLLAGGVGLTPLLSMLHHLAQTDRRTLFVHAVENGADHPLREEVLALAARPNVTAHFCYRAPTDQDRAEGRFHSEGFLSKATLQALLPLDDYDFYLCGPPAFMQACYAILRDLGVARDRIAHEFFGPASQLDPAPAKPAPVASQGNDVTFLAANKTAPWDDSPSLLDFAETQGLQPAFSCRAGVCGTCVTRLVEGSVDWTDDPLDPPPEGHILLCCTRPKGAVVLEL</sequence>
<evidence type="ECO:0000256" key="4">
    <source>
        <dbReference type="ARBA" id="ARBA00012229"/>
    </source>
</evidence>
<dbReference type="InterPro" id="IPR017938">
    <property type="entry name" value="Riboflavin_synthase-like_b-brl"/>
</dbReference>
<evidence type="ECO:0000259" key="18">
    <source>
        <dbReference type="PROSITE" id="PS51085"/>
    </source>
</evidence>
<keyword evidence="5" id="KW-0349">Heme</keyword>
<dbReference type="GO" id="GO:0046872">
    <property type="term" value="F:metal ion binding"/>
    <property type="evidence" value="ECO:0007669"/>
    <property type="project" value="UniProtKB-KW"/>
</dbReference>
<dbReference type="AlphaFoldDB" id="A0AAE4YCG3"/>
<dbReference type="Pfam" id="PF00111">
    <property type="entry name" value="Fer2"/>
    <property type="match status" value="1"/>
</dbReference>
<comment type="catalytic activity">
    <reaction evidence="15">
        <text>2 nitric oxide + NADH + 2 O2 = 2 nitrate + NAD(+) + H(+)</text>
        <dbReference type="Rhea" id="RHEA:19469"/>
        <dbReference type="ChEBI" id="CHEBI:15378"/>
        <dbReference type="ChEBI" id="CHEBI:15379"/>
        <dbReference type="ChEBI" id="CHEBI:16480"/>
        <dbReference type="ChEBI" id="CHEBI:17632"/>
        <dbReference type="ChEBI" id="CHEBI:57540"/>
        <dbReference type="ChEBI" id="CHEBI:57945"/>
        <dbReference type="EC" id="1.14.12.17"/>
    </reaction>
</comment>
<evidence type="ECO:0000256" key="14">
    <source>
        <dbReference type="ARBA" id="ARBA00023027"/>
    </source>
</evidence>
<comment type="similarity">
    <text evidence="17">In the N-terminal section; belongs to the FAD-binding oxidoreductase type 6 family.</text>
</comment>
<dbReference type="Pfam" id="PF00175">
    <property type="entry name" value="NAD_binding_1"/>
    <property type="match status" value="1"/>
</dbReference>
<dbReference type="EC" id="1.14.12.17" evidence="4"/>
<dbReference type="InterPro" id="IPR008333">
    <property type="entry name" value="Cbr1-like_FAD-bd_dom"/>
</dbReference>
<feature type="domain" description="2Fe-2S ferredoxin-type" evidence="18">
    <location>
        <begin position="255"/>
        <end position="336"/>
    </location>
</feature>
<keyword evidence="8" id="KW-0479">Metal-binding</keyword>
<comment type="catalytic activity">
    <reaction evidence="16">
        <text>2 nitric oxide + NADPH + 2 O2 = 2 nitrate + NADP(+) + H(+)</text>
        <dbReference type="Rhea" id="RHEA:19465"/>
        <dbReference type="ChEBI" id="CHEBI:15378"/>
        <dbReference type="ChEBI" id="CHEBI:15379"/>
        <dbReference type="ChEBI" id="CHEBI:16480"/>
        <dbReference type="ChEBI" id="CHEBI:17632"/>
        <dbReference type="ChEBI" id="CHEBI:57783"/>
        <dbReference type="ChEBI" id="CHEBI:58349"/>
        <dbReference type="EC" id="1.14.12.17"/>
    </reaction>
</comment>
<dbReference type="InterPro" id="IPR001433">
    <property type="entry name" value="OxRdtase_FAD/NAD-bd"/>
</dbReference>
<keyword evidence="9" id="KW-0274">FAD</keyword>
<evidence type="ECO:0000256" key="8">
    <source>
        <dbReference type="ARBA" id="ARBA00022723"/>
    </source>
</evidence>
<evidence type="ECO:0000256" key="11">
    <source>
        <dbReference type="ARBA" id="ARBA00023002"/>
    </source>
</evidence>
<name>A0AAE4YCG3_9RHOB</name>
<dbReference type="RefSeq" id="WP_168776884.1">
    <property type="nucleotide sequence ID" value="NZ_JAABNR010000054.1"/>
</dbReference>
<evidence type="ECO:0000256" key="15">
    <source>
        <dbReference type="ARBA" id="ARBA00048649"/>
    </source>
</evidence>
<dbReference type="InterPro" id="IPR039261">
    <property type="entry name" value="FNR_nucleotide-bd"/>
</dbReference>
<dbReference type="SUPFAM" id="SSF54292">
    <property type="entry name" value="2Fe-2S ferredoxin-like"/>
    <property type="match status" value="1"/>
</dbReference>
<dbReference type="PROSITE" id="PS51384">
    <property type="entry name" value="FAD_FR"/>
    <property type="match status" value="1"/>
</dbReference>
<reference evidence="20" key="1">
    <citation type="submission" date="2020-01" db="EMBL/GenBank/DDBJ databases">
        <authorList>
            <person name="Chen W.-M."/>
        </authorList>
    </citation>
    <scope>NUCLEOTIDE SEQUENCE</scope>
    <source>
        <strain evidence="20">CYK-10</strain>
    </source>
</reference>
<evidence type="ECO:0000256" key="3">
    <source>
        <dbReference type="ARBA" id="ARBA00006401"/>
    </source>
</evidence>
<evidence type="ECO:0000256" key="17">
    <source>
        <dbReference type="ARBA" id="ARBA00061434"/>
    </source>
</evidence>
<accession>A0AAE4YCG3</accession>
<dbReference type="Gene3D" id="3.10.20.30">
    <property type="match status" value="1"/>
</dbReference>
<dbReference type="SUPFAM" id="SSF63380">
    <property type="entry name" value="Riboflavin synthase domain-like"/>
    <property type="match status" value="1"/>
</dbReference>
<dbReference type="GO" id="GO:0051537">
    <property type="term" value="F:2 iron, 2 sulfur cluster binding"/>
    <property type="evidence" value="ECO:0007669"/>
    <property type="project" value="UniProtKB-KW"/>
</dbReference>
<evidence type="ECO:0000256" key="9">
    <source>
        <dbReference type="ARBA" id="ARBA00022827"/>
    </source>
</evidence>
<evidence type="ECO:0000256" key="1">
    <source>
        <dbReference type="ARBA" id="ARBA00001970"/>
    </source>
</evidence>
<evidence type="ECO:0000256" key="12">
    <source>
        <dbReference type="ARBA" id="ARBA00023004"/>
    </source>
</evidence>
<evidence type="ECO:0000313" key="21">
    <source>
        <dbReference type="Proteomes" id="UP001193501"/>
    </source>
</evidence>
<dbReference type="GO" id="GO:0008941">
    <property type="term" value="F:nitric oxide dioxygenase NAD(P)H activity"/>
    <property type="evidence" value="ECO:0007669"/>
    <property type="project" value="UniProtKB-EC"/>
</dbReference>
<protein>
    <recommendedName>
        <fullName evidence="4">nitric oxide dioxygenase</fullName>
        <ecNumber evidence="4">1.14.12.17</ecNumber>
    </recommendedName>
</protein>
<evidence type="ECO:0000256" key="7">
    <source>
        <dbReference type="ARBA" id="ARBA00022714"/>
    </source>
</evidence>
<keyword evidence="6" id="KW-0285">Flavoprotein</keyword>
<dbReference type="InterPro" id="IPR017927">
    <property type="entry name" value="FAD-bd_FR_type"/>
</dbReference>
<dbReference type="FunFam" id="3.40.50.80:FF:000010">
    <property type="entry name" value="Flavohemoprotein"/>
    <property type="match status" value="1"/>
</dbReference>
<keyword evidence="14" id="KW-0520">NAD</keyword>
<dbReference type="InterPro" id="IPR050415">
    <property type="entry name" value="MRET"/>
</dbReference>
<comment type="similarity">
    <text evidence="3">In the C-terminal section; belongs to the flavoprotein pyridine nucleotide cytochrome reductase family.</text>
</comment>
<dbReference type="CDD" id="cd06184">
    <property type="entry name" value="flavohem_like_fad_nad_binding"/>
    <property type="match status" value="1"/>
</dbReference>
<dbReference type="PRINTS" id="PR00410">
    <property type="entry name" value="PHEHYDRXLASE"/>
</dbReference>
<evidence type="ECO:0000259" key="19">
    <source>
        <dbReference type="PROSITE" id="PS51384"/>
    </source>
</evidence>
<keyword evidence="21" id="KW-1185">Reference proteome</keyword>
<keyword evidence="11" id="KW-0560">Oxidoreductase</keyword>
<dbReference type="SUPFAM" id="SSF52343">
    <property type="entry name" value="Ferredoxin reductase-like, C-terminal NADP-linked domain"/>
    <property type="match status" value="1"/>
</dbReference>
<dbReference type="PANTHER" id="PTHR47354">
    <property type="entry name" value="NADH OXIDOREDUCTASE HCR"/>
    <property type="match status" value="1"/>
</dbReference>
<dbReference type="EMBL" id="JAABNR010000054">
    <property type="protein sequence ID" value="NBZ90106.1"/>
    <property type="molecule type" value="Genomic_DNA"/>
</dbReference>
<dbReference type="InterPro" id="IPR006058">
    <property type="entry name" value="2Fe2S_fd_BS"/>
</dbReference>
<evidence type="ECO:0000256" key="16">
    <source>
        <dbReference type="ARBA" id="ARBA00049433"/>
    </source>
</evidence>
<evidence type="ECO:0000256" key="6">
    <source>
        <dbReference type="ARBA" id="ARBA00022630"/>
    </source>
</evidence>
<dbReference type="Pfam" id="PF00970">
    <property type="entry name" value="FAD_binding_6"/>
    <property type="match status" value="1"/>
</dbReference>
<dbReference type="InterPro" id="IPR012675">
    <property type="entry name" value="Beta-grasp_dom_sf"/>
</dbReference>
<dbReference type="CDD" id="cd00207">
    <property type="entry name" value="fer2"/>
    <property type="match status" value="1"/>
</dbReference>
<dbReference type="PANTHER" id="PTHR47354:SF6">
    <property type="entry name" value="NADH OXIDOREDUCTASE HCR"/>
    <property type="match status" value="1"/>
</dbReference>
<keyword evidence="13" id="KW-0411">Iron-sulfur</keyword>
<keyword evidence="7" id="KW-0001">2Fe-2S</keyword>
<evidence type="ECO:0000256" key="10">
    <source>
        <dbReference type="ARBA" id="ARBA00022857"/>
    </source>
</evidence>
<gene>
    <name evidence="20" type="ORF">GV832_21235</name>
</gene>
<feature type="domain" description="FAD-binding FR-type" evidence="19">
    <location>
        <begin position="3"/>
        <end position="102"/>
    </location>
</feature>
<dbReference type="PROSITE" id="PS00197">
    <property type="entry name" value="2FE2S_FER_1"/>
    <property type="match status" value="1"/>
</dbReference>
<dbReference type="InterPro" id="IPR001041">
    <property type="entry name" value="2Fe-2S_ferredoxin-type"/>
</dbReference>
<comment type="cofactor">
    <cofactor evidence="2">
        <name>FAD</name>
        <dbReference type="ChEBI" id="CHEBI:57692"/>
    </cofactor>
</comment>
<evidence type="ECO:0000256" key="5">
    <source>
        <dbReference type="ARBA" id="ARBA00022617"/>
    </source>
</evidence>